<sequence length="100" mass="11618">MDEIKINSIIVEKLLQWEQVSSYLYKTEEGYFCGVFNPFQNAGDLKKVLVLLKNHKMLVNIQLNIFNLWSCEINNGGKVEVYTDEKLENAILNCVYNVIK</sequence>
<comment type="caution">
    <text evidence="1">The sequence shown here is derived from an EMBL/GenBank/DDBJ whole genome shotgun (WGS) entry which is preliminary data.</text>
</comment>
<proteinExistence type="predicted"/>
<accession>A0A2N3LG57</accession>
<reference evidence="1 2" key="1">
    <citation type="submission" date="2017-11" db="EMBL/GenBank/DDBJ databases">
        <title>Bacillus camelliae sp. nov., isolated from pu'er tea.</title>
        <authorList>
            <person name="Niu L."/>
        </authorList>
    </citation>
    <scope>NUCLEOTIDE SEQUENCE [LARGE SCALE GENOMIC DNA]</scope>
    <source>
        <strain evidence="1 2">7578-1</strain>
    </source>
</reference>
<dbReference type="EMBL" id="PIQO01000017">
    <property type="protein sequence ID" value="PKR83503.1"/>
    <property type="molecule type" value="Genomic_DNA"/>
</dbReference>
<organism evidence="1 2">
    <name type="scientific">Heyndrickxia camelliae</name>
    <dbReference type="NCBI Taxonomy" id="1707093"/>
    <lineage>
        <taxon>Bacteria</taxon>
        <taxon>Bacillati</taxon>
        <taxon>Bacillota</taxon>
        <taxon>Bacilli</taxon>
        <taxon>Bacillales</taxon>
        <taxon>Bacillaceae</taxon>
        <taxon>Heyndrickxia</taxon>
    </lineage>
</organism>
<evidence type="ECO:0000313" key="2">
    <source>
        <dbReference type="Proteomes" id="UP000233440"/>
    </source>
</evidence>
<evidence type="ECO:0000313" key="1">
    <source>
        <dbReference type="EMBL" id="PKR83503.1"/>
    </source>
</evidence>
<keyword evidence="2" id="KW-1185">Reference proteome</keyword>
<protein>
    <submittedName>
        <fullName evidence="1">Uncharacterized protein</fullName>
    </submittedName>
</protein>
<name>A0A2N3LG57_9BACI</name>
<dbReference type="AlphaFoldDB" id="A0A2N3LG57"/>
<dbReference type="Proteomes" id="UP000233440">
    <property type="component" value="Unassembled WGS sequence"/>
</dbReference>
<dbReference type="RefSeq" id="WP_101355643.1">
    <property type="nucleotide sequence ID" value="NZ_PIQO01000017.1"/>
</dbReference>
<gene>
    <name evidence="1" type="ORF">CWO92_18210</name>
</gene>